<evidence type="ECO:0000313" key="3">
    <source>
        <dbReference type="WBParaSite" id="ECPE_0000848301-mRNA-1"/>
    </source>
</evidence>
<evidence type="ECO:0000313" key="2">
    <source>
        <dbReference type="Proteomes" id="UP000272942"/>
    </source>
</evidence>
<gene>
    <name evidence="1" type="ORF">ECPE_LOCUS8457</name>
</gene>
<reference evidence="3" key="1">
    <citation type="submission" date="2016-06" db="UniProtKB">
        <authorList>
            <consortium name="WormBaseParasite"/>
        </authorList>
    </citation>
    <scope>IDENTIFICATION</scope>
</reference>
<dbReference type="AlphaFoldDB" id="A0A183ANC2"/>
<evidence type="ECO:0000313" key="1">
    <source>
        <dbReference type="EMBL" id="VDP83565.1"/>
    </source>
</evidence>
<name>A0A183ANC2_9TREM</name>
<accession>A0A183ANC2</accession>
<reference evidence="1 2" key="2">
    <citation type="submission" date="2018-11" db="EMBL/GenBank/DDBJ databases">
        <authorList>
            <consortium name="Pathogen Informatics"/>
        </authorList>
    </citation>
    <scope>NUCLEOTIDE SEQUENCE [LARGE SCALE GENOMIC DNA]</scope>
    <source>
        <strain evidence="1 2">Egypt</strain>
    </source>
</reference>
<dbReference type="WBParaSite" id="ECPE_0000848301-mRNA-1">
    <property type="protein sequence ID" value="ECPE_0000848301-mRNA-1"/>
    <property type="gene ID" value="ECPE_0000848301"/>
</dbReference>
<organism evidence="3">
    <name type="scientific">Echinostoma caproni</name>
    <dbReference type="NCBI Taxonomy" id="27848"/>
    <lineage>
        <taxon>Eukaryota</taxon>
        <taxon>Metazoa</taxon>
        <taxon>Spiralia</taxon>
        <taxon>Lophotrochozoa</taxon>
        <taxon>Platyhelminthes</taxon>
        <taxon>Trematoda</taxon>
        <taxon>Digenea</taxon>
        <taxon>Plagiorchiida</taxon>
        <taxon>Echinostomata</taxon>
        <taxon>Echinostomatoidea</taxon>
        <taxon>Echinostomatidae</taxon>
        <taxon>Echinostoma</taxon>
    </lineage>
</organism>
<protein>
    <submittedName>
        <fullName evidence="3">Apple domain-containing protein</fullName>
    </submittedName>
</protein>
<proteinExistence type="predicted"/>
<dbReference type="Proteomes" id="UP000272942">
    <property type="component" value="Unassembled WGS sequence"/>
</dbReference>
<dbReference type="EMBL" id="UZAN01045999">
    <property type="protein sequence ID" value="VDP83565.1"/>
    <property type="molecule type" value="Genomic_DNA"/>
</dbReference>
<keyword evidence="2" id="KW-1185">Reference proteome</keyword>
<sequence>MDASPSRKYWINLHALLHIRNVHDDAQWTFGEVSQMDNPGTAAQLGYRWLWPSRQRHGDRVAIVNVNGDIESTNTKNKRFSFSCQLHQRYLTRQTVQHERFRVIRMTSEEVSSPVNDDSHGCFESVPDKSPMKCALSCHLDSRCRSAYANSAINECRHALYVDSLLKQSDWFESPEGWTRYERPDWRVDEDGIKNESTSS</sequence>